<dbReference type="InterPro" id="IPR008949">
    <property type="entry name" value="Isoprenoid_synthase_dom_sf"/>
</dbReference>
<dbReference type="Proteomes" id="UP000217199">
    <property type="component" value="Unassembled WGS sequence"/>
</dbReference>
<evidence type="ECO:0000256" key="3">
    <source>
        <dbReference type="ARBA" id="ARBA00022723"/>
    </source>
</evidence>
<comment type="cofactor">
    <cofactor evidence="1 6">
        <name>Mg(2+)</name>
        <dbReference type="ChEBI" id="CHEBI:18420"/>
    </cofactor>
</comment>
<organism evidence="7 8">
    <name type="scientific">Pyrrhoderma noxium</name>
    <dbReference type="NCBI Taxonomy" id="2282107"/>
    <lineage>
        <taxon>Eukaryota</taxon>
        <taxon>Fungi</taxon>
        <taxon>Dikarya</taxon>
        <taxon>Basidiomycota</taxon>
        <taxon>Agaricomycotina</taxon>
        <taxon>Agaricomycetes</taxon>
        <taxon>Hymenochaetales</taxon>
        <taxon>Hymenochaetaceae</taxon>
        <taxon>Pyrrhoderma</taxon>
    </lineage>
</organism>
<gene>
    <name evidence="7" type="ORF">PNOK_0437600</name>
</gene>
<dbReference type="GO" id="GO:0008299">
    <property type="term" value="P:isoprenoid biosynthetic process"/>
    <property type="evidence" value="ECO:0007669"/>
    <property type="project" value="UniProtKB-ARBA"/>
</dbReference>
<evidence type="ECO:0000256" key="6">
    <source>
        <dbReference type="RuleBase" id="RU366034"/>
    </source>
</evidence>
<sequence>MPHWPWPRAINPHYEEIKAESTNWFRRFKAFSARSQYAFDRCDFTLLAALVYPHAQRDQFRVGSDLMFFLFLIDEYTDVESGPNVQKIVDIIIDALENPEKPRPKDENILGEVARQFWVNASKIASSSSQLHFLRDVTDYLNSVVQQAEDRDNEIIYSVESYFKTRRGNVGVRPCFFPFELGLDLPDEVVYHPVILELASCVVDLVTLDNDIVSYNKEQAIGDNFQNVLNVVMHNMETDLEGAIQWAIDYHNIIQQKFLEGLRRVPSWGNKIDHHQVKQYLFGLANWPRGNSCWSFEGGRYFGKKGLDYQRTRLVPLLPKLSPTNETLPRCCENAEVYLVEG</sequence>
<dbReference type="SUPFAM" id="SSF48576">
    <property type="entry name" value="Terpenoid synthases"/>
    <property type="match status" value="1"/>
</dbReference>
<keyword evidence="8" id="KW-1185">Reference proteome</keyword>
<dbReference type="PANTHER" id="PTHR35201:SF4">
    <property type="entry name" value="BETA-PINACENE SYNTHASE-RELATED"/>
    <property type="match status" value="1"/>
</dbReference>
<dbReference type="AlphaFoldDB" id="A0A286UIM8"/>
<keyword evidence="5 6" id="KW-0456">Lyase</keyword>
<dbReference type="InParanoid" id="A0A286UIM8"/>
<dbReference type="EMBL" id="NBII01000004">
    <property type="protein sequence ID" value="PAV19442.1"/>
    <property type="molecule type" value="Genomic_DNA"/>
</dbReference>
<dbReference type="EC" id="4.2.3.-" evidence="6"/>
<name>A0A286UIM8_9AGAM</name>
<evidence type="ECO:0000256" key="2">
    <source>
        <dbReference type="ARBA" id="ARBA00006333"/>
    </source>
</evidence>
<evidence type="ECO:0000256" key="5">
    <source>
        <dbReference type="ARBA" id="ARBA00023239"/>
    </source>
</evidence>
<accession>A0A286UIM8</accession>
<comment type="caution">
    <text evidence="7">The sequence shown here is derived from an EMBL/GenBank/DDBJ whole genome shotgun (WGS) entry which is preliminary data.</text>
</comment>
<protein>
    <recommendedName>
        <fullName evidence="6">Terpene synthase</fullName>
        <ecNumber evidence="6">4.2.3.-</ecNumber>
    </recommendedName>
</protein>
<dbReference type="SFLD" id="SFLDS00005">
    <property type="entry name" value="Isoprenoid_Synthase_Type_I"/>
    <property type="match status" value="1"/>
</dbReference>
<dbReference type="Pfam" id="PF19086">
    <property type="entry name" value="Terpene_syn_C_2"/>
    <property type="match status" value="1"/>
</dbReference>
<dbReference type="PANTHER" id="PTHR35201">
    <property type="entry name" value="TERPENE SYNTHASE"/>
    <property type="match status" value="1"/>
</dbReference>
<dbReference type="Gene3D" id="1.10.600.10">
    <property type="entry name" value="Farnesyl Diphosphate Synthase"/>
    <property type="match status" value="1"/>
</dbReference>
<evidence type="ECO:0000256" key="1">
    <source>
        <dbReference type="ARBA" id="ARBA00001946"/>
    </source>
</evidence>
<keyword evidence="3 6" id="KW-0479">Metal-binding</keyword>
<comment type="similarity">
    <text evidence="2 6">Belongs to the terpene synthase family.</text>
</comment>
<evidence type="ECO:0000256" key="4">
    <source>
        <dbReference type="ARBA" id="ARBA00022842"/>
    </source>
</evidence>
<dbReference type="SFLD" id="SFLDG01020">
    <property type="entry name" value="Terpene_Cyclase_Like_2"/>
    <property type="match status" value="1"/>
</dbReference>
<reference evidence="7 8" key="1">
    <citation type="journal article" date="2017" name="Mol. Ecol.">
        <title>Comparative and population genomic landscape of Phellinus noxius: A hypervariable fungus causing root rot in trees.</title>
        <authorList>
            <person name="Chung C.L."/>
            <person name="Lee T.J."/>
            <person name="Akiba M."/>
            <person name="Lee H.H."/>
            <person name="Kuo T.H."/>
            <person name="Liu D."/>
            <person name="Ke H.M."/>
            <person name="Yokoi T."/>
            <person name="Roa M.B."/>
            <person name="Lu M.J."/>
            <person name="Chang Y.Y."/>
            <person name="Ann P.J."/>
            <person name="Tsai J.N."/>
            <person name="Chen C.Y."/>
            <person name="Tzean S.S."/>
            <person name="Ota Y."/>
            <person name="Hattori T."/>
            <person name="Sahashi N."/>
            <person name="Liou R.F."/>
            <person name="Kikuchi T."/>
            <person name="Tsai I.J."/>
        </authorList>
    </citation>
    <scope>NUCLEOTIDE SEQUENCE [LARGE SCALE GENOMIC DNA]</scope>
    <source>
        <strain evidence="7 8">FFPRI411160</strain>
    </source>
</reference>
<keyword evidence="4 6" id="KW-0460">Magnesium</keyword>
<dbReference type="InterPro" id="IPR034686">
    <property type="entry name" value="Terpene_cyclase-like_2"/>
</dbReference>
<evidence type="ECO:0000313" key="7">
    <source>
        <dbReference type="EMBL" id="PAV19442.1"/>
    </source>
</evidence>
<evidence type="ECO:0000313" key="8">
    <source>
        <dbReference type="Proteomes" id="UP000217199"/>
    </source>
</evidence>
<dbReference type="GO" id="GO:0010333">
    <property type="term" value="F:terpene synthase activity"/>
    <property type="evidence" value="ECO:0007669"/>
    <property type="project" value="InterPro"/>
</dbReference>
<proteinExistence type="inferred from homology"/>
<dbReference type="OrthoDB" id="6486656at2759"/>
<dbReference type="GO" id="GO:0046872">
    <property type="term" value="F:metal ion binding"/>
    <property type="evidence" value="ECO:0007669"/>
    <property type="project" value="UniProtKB-KW"/>
</dbReference>